<accession>A6KLG6</accession>
<protein>
    <submittedName>
        <fullName evidence="1">Similar to mKIAA0386 protein, isoform CRA_d</fullName>
    </submittedName>
</protein>
<name>A6KLG6_RAT</name>
<gene>
    <name evidence="1" type="primary">RGD1306939</name>
    <name evidence="1" type="ORF">rCG_45255</name>
</gene>
<sequence length="51" mass="5892">MRAWISPLSNIYNTAPSSFSKSSSLAKPPLWQEVCWRSCRGRSLCCRSWQQ</sequence>
<dbReference type="AlphaFoldDB" id="A6KLG6"/>
<evidence type="ECO:0000313" key="1">
    <source>
        <dbReference type="EMBL" id="EDL86511.1"/>
    </source>
</evidence>
<proteinExistence type="predicted"/>
<dbReference type="Proteomes" id="UP000234681">
    <property type="component" value="Chromosome 17"/>
</dbReference>
<dbReference type="EMBL" id="CH474064">
    <property type="protein sequence ID" value="EDL86511.1"/>
    <property type="molecule type" value="Genomic_DNA"/>
</dbReference>
<evidence type="ECO:0000313" key="2">
    <source>
        <dbReference type="Proteomes" id="UP000234681"/>
    </source>
</evidence>
<reference evidence="2" key="1">
    <citation type="submission" date="2005-09" db="EMBL/GenBank/DDBJ databases">
        <authorList>
            <person name="Mural R.J."/>
            <person name="Li P.W."/>
            <person name="Adams M.D."/>
            <person name="Amanatides P.G."/>
            <person name="Baden-Tillson H."/>
            <person name="Barnstead M."/>
            <person name="Chin S.H."/>
            <person name="Dew I."/>
            <person name="Evans C.A."/>
            <person name="Ferriera S."/>
            <person name="Flanigan M."/>
            <person name="Fosler C."/>
            <person name="Glodek A."/>
            <person name="Gu Z."/>
            <person name="Holt R.A."/>
            <person name="Jennings D."/>
            <person name="Kraft C.L."/>
            <person name="Lu F."/>
            <person name="Nguyen T."/>
            <person name="Nusskern D.R."/>
            <person name="Pfannkoch C.M."/>
            <person name="Sitter C."/>
            <person name="Sutton G.G."/>
            <person name="Venter J.C."/>
            <person name="Wang Z."/>
            <person name="Woodage T."/>
            <person name="Zheng X.H."/>
            <person name="Zhong F."/>
        </authorList>
    </citation>
    <scope>NUCLEOTIDE SEQUENCE [LARGE SCALE GENOMIC DNA]</scope>
    <source>
        <strain>BN</strain>
        <strain evidence="2">Sprague-Dawley</strain>
    </source>
</reference>
<organism evidence="1 2">
    <name type="scientific">Rattus norvegicus</name>
    <name type="common">Rat</name>
    <dbReference type="NCBI Taxonomy" id="10116"/>
    <lineage>
        <taxon>Eukaryota</taxon>
        <taxon>Metazoa</taxon>
        <taxon>Chordata</taxon>
        <taxon>Craniata</taxon>
        <taxon>Vertebrata</taxon>
        <taxon>Euteleostomi</taxon>
        <taxon>Mammalia</taxon>
        <taxon>Eutheria</taxon>
        <taxon>Euarchontoglires</taxon>
        <taxon>Glires</taxon>
        <taxon>Rodentia</taxon>
        <taxon>Myomorpha</taxon>
        <taxon>Muroidea</taxon>
        <taxon>Muridae</taxon>
        <taxon>Murinae</taxon>
        <taxon>Rattus</taxon>
    </lineage>
</organism>